<dbReference type="Proteomes" id="UP000050867">
    <property type="component" value="Unassembled WGS sequence"/>
</dbReference>
<sequence>MRYDLPTPLATDADAVAARRYARDLWPERLAEPGLTWALGVCWRCLRGGIYVAWLGSGLIGCHRVALHACAACRQHLYTEVRRQHLEQTTTPTAPQEPAPPSGRHRKPRRIRLPGLRPAQRDAP</sequence>
<evidence type="ECO:0000313" key="3">
    <source>
        <dbReference type="Proteomes" id="UP000050867"/>
    </source>
</evidence>
<dbReference type="OrthoDB" id="4299856at2"/>
<comment type="caution">
    <text evidence="2">The sequence shown here is derived from an EMBL/GenBank/DDBJ whole genome shotgun (WGS) entry which is preliminary data.</text>
</comment>
<reference evidence="2 3" key="1">
    <citation type="submission" date="2015-10" db="EMBL/GenBank/DDBJ databases">
        <title>Draft genome sequence of pyrrolomycin-producing Streptomyces vitaminophilus.</title>
        <authorList>
            <person name="Graham D.E."/>
            <person name="Mahan K.M."/>
            <person name="Klingeman D.M."/>
            <person name="Hettich R.L."/>
            <person name="Parry R.J."/>
        </authorList>
    </citation>
    <scope>NUCLEOTIDE SEQUENCE [LARGE SCALE GENOMIC DNA]</scope>
    <source>
        <strain evidence="2 3">ATCC 31673</strain>
    </source>
</reference>
<feature type="compositionally biased region" description="Basic residues" evidence="1">
    <location>
        <begin position="103"/>
        <end position="112"/>
    </location>
</feature>
<dbReference type="RefSeq" id="WP_058032839.1">
    <property type="nucleotide sequence ID" value="NZ_LLZU01000018.1"/>
</dbReference>
<accession>A0A0T6LSH7</accession>
<proteinExistence type="predicted"/>
<organism evidence="2 3">
    <name type="scientific">Wenjunlia vitaminophila</name>
    <name type="common">Streptomyces vitaminophilus</name>
    <dbReference type="NCBI Taxonomy" id="76728"/>
    <lineage>
        <taxon>Bacteria</taxon>
        <taxon>Bacillati</taxon>
        <taxon>Actinomycetota</taxon>
        <taxon>Actinomycetes</taxon>
        <taxon>Kitasatosporales</taxon>
        <taxon>Streptomycetaceae</taxon>
        <taxon>Wenjunlia</taxon>
    </lineage>
</organism>
<keyword evidence="3" id="KW-1185">Reference proteome</keyword>
<dbReference type="EMBL" id="LLZU01000018">
    <property type="protein sequence ID" value="KRV48770.1"/>
    <property type="molecule type" value="Genomic_DNA"/>
</dbReference>
<evidence type="ECO:0000256" key="1">
    <source>
        <dbReference type="SAM" id="MobiDB-lite"/>
    </source>
</evidence>
<protein>
    <submittedName>
        <fullName evidence="2">Uncharacterized protein</fullName>
    </submittedName>
</protein>
<gene>
    <name evidence="2" type="ORF">AQ490_23140</name>
</gene>
<feature type="region of interest" description="Disordered" evidence="1">
    <location>
        <begin position="84"/>
        <end position="124"/>
    </location>
</feature>
<name>A0A0T6LSH7_WENVI</name>
<evidence type="ECO:0000313" key="2">
    <source>
        <dbReference type="EMBL" id="KRV48770.1"/>
    </source>
</evidence>
<dbReference type="AlphaFoldDB" id="A0A0T6LSH7"/>